<evidence type="ECO:0000313" key="3">
    <source>
        <dbReference type="Proteomes" id="UP000509371"/>
    </source>
</evidence>
<evidence type="ECO:0000313" key="2">
    <source>
        <dbReference type="EMBL" id="QKK81434.1"/>
    </source>
</evidence>
<protein>
    <submittedName>
        <fullName evidence="2">DUF2254 domain-containing protein</fullName>
    </submittedName>
</protein>
<feature type="transmembrane region" description="Helical" evidence="1">
    <location>
        <begin position="21"/>
        <end position="49"/>
    </location>
</feature>
<keyword evidence="1" id="KW-0812">Transmembrane</keyword>
<accession>A0A859CY29</accession>
<reference evidence="2 3" key="1">
    <citation type="submission" date="2020-06" db="EMBL/GenBank/DDBJ databases">
        <authorList>
            <person name="Voronona O.L."/>
            <person name="Aksenova E.I."/>
            <person name="Kunda M.S."/>
            <person name="Semenov A.N."/>
            <person name="Ryzhova N."/>
        </authorList>
    </citation>
    <scope>NUCLEOTIDE SEQUENCE [LARGE SCALE GENOMIC DNA]</scope>
    <source>
        <strain evidence="2 3">MPKMM3633</strain>
    </source>
</reference>
<evidence type="ECO:0000256" key="1">
    <source>
        <dbReference type="SAM" id="Phobius"/>
    </source>
</evidence>
<dbReference type="EMBL" id="CP054301">
    <property type="protein sequence ID" value="QKK81434.1"/>
    <property type="molecule type" value="Genomic_DNA"/>
</dbReference>
<dbReference type="RefSeq" id="WP_176335912.1">
    <property type="nucleotide sequence ID" value="NZ_BAAAEF010000031.1"/>
</dbReference>
<dbReference type="Proteomes" id="UP000509371">
    <property type="component" value="Chromosome"/>
</dbReference>
<dbReference type="AlphaFoldDB" id="A0A859CY29"/>
<dbReference type="Pfam" id="PF10011">
    <property type="entry name" value="DUF2254"/>
    <property type="match status" value="1"/>
</dbReference>
<keyword evidence="1" id="KW-1133">Transmembrane helix</keyword>
<dbReference type="InterPro" id="IPR018723">
    <property type="entry name" value="DUF2254_membrane"/>
</dbReference>
<feature type="transmembrane region" description="Helical" evidence="1">
    <location>
        <begin position="69"/>
        <end position="94"/>
    </location>
</feature>
<feature type="transmembrane region" description="Helical" evidence="1">
    <location>
        <begin position="146"/>
        <end position="166"/>
    </location>
</feature>
<dbReference type="KEGG" id="mpri:MP3633_2707"/>
<name>A0A859CY29_9GAMM</name>
<gene>
    <name evidence="2" type="ORF">MP3633_2707</name>
</gene>
<proteinExistence type="predicted"/>
<feature type="transmembrane region" description="Helical" evidence="1">
    <location>
        <begin position="115"/>
        <end position="134"/>
    </location>
</feature>
<sequence length="456" mass="51699">MLLSILKNTHLLKNYDAIKTSFWFTPCLILFFTIISCMILLFIDLYAGLDAVHWLAFLYHADANITRSLLTTIASSVMTVVSITFSITIVALTTASSQFGPRLIRNFMEDKSTQMVLGVFISLFIYCLILVRMTDDFAEGHFLPGLTFAGAIAMTLCGILLLIYFIHHVSQNLQSDNIIDNVYSELQYSINQIFKQQKEEEDATSSENNAITKPDIERKLVSTMNKRGAIPLKSPACGYIQTINYAHLTKVMKKLDGYLEVSVNPGDFVVNRMITMNCHTKHLSKEDEKSLHNGFTLGPKRTPIEDPEFAAHQLIEIALRALSPGINDPYSVIACVDKLTAMICNLTQENFPKGTTYDEDNIERVSYKTTSFQNLANIAYDQIRQYSRTCLAVQLRLLEGLIRVAEQASLPTHWSFVRHQKQMIEHSLKQQNLIDLDKKEVTNRLQILDEHLKNNG</sequence>
<keyword evidence="1" id="KW-0472">Membrane</keyword>
<organism evidence="2 3">
    <name type="scientific">Marinomonas primoryensis</name>
    <dbReference type="NCBI Taxonomy" id="178399"/>
    <lineage>
        <taxon>Bacteria</taxon>
        <taxon>Pseudomonadati</taxon>
        <taxon>Pseudomonadota</taxon>
        <taxon>Gammaproteobacteria</taxon>
        <taxon>Oceanospirillales</taxon>
        <taxon>Oceanospirillaceae</taxon>
        <taxon>Marinomonas</taxon>
    </lineage>
</organism>